<dbReference type="PATRIC" id="fig|1121015.4.peg.126"/>
<gene>
    <name evidence="7" type="ORF">N789_00630</name>
</gene>
<comment type="subcellular location">
    <subcellularLocation>
        <location evidence="1">Membrane</location>
        <topology evidence="1">Multi-pass membrane protein</topology>
    </subcellularLocation>
</comment>
<feature type="transmembrane region" description="Helical" evidence="5">
    <location>
        <begin position="68"/>
        <end position="88"/>
    </location>
</feature>
<evidence type="ECO:0000256" key="1">
    <source>
        <dbReference type="ARBA" id="ARBA00004141"/>
    </source>
</evidence>
<sequence>MPPVRILVLTVLAMLAFAANSLLCRLALRETAIDPATFTGYRVISGALVLYVFVRLRGDRARLWDGGWASALALFVYAAAFSLAYVSLSAGTGALLLFGAVQVTMLVGGWRAGERPSPLQALGLLLAFAGLLVLVLPGVSAPPWTGSALMLLAGIAWGLYSLRGRGVKDAAAATAGNFARAIVFALIFSGAMAGSAHWDARGALYAVASGAIASGLGYAIWYTALRGLRASSAASVQLSVPVLAAIGGVLFLGESLTLRLVVATLTILGGIALVLRPVRA</sequence>
<dbReference type="STRING" id="1121015.GCA_000420545_01072"/>
<keyword evidence="2 5" id="KW-0812">Transmembrane</keyword>
<feature type="transmembrane region" description="Helical" evidence="5">
    <location>
        <begin position="144"/>
        <end position="162"/>
    </location>
</feature>
<evidence type="ECO:0000256" key="5">
    <source>
        <dbReference type="SAM" id="Phobius"/>
    </source>
</evidence>
<accession>A0A091BJN4</accession>
<evidence type="ECO:0000259" key="6">
    <source>
        <dbReference type="Pfam" id="PF00892"/>
    </source>
</evidence>
<proteinExistence type="predicted"/>
<protein>
    <recommendedName>
        <fullName evidence="6">EamA domain-containing protein</fullName>
    </recommendedName>
</protein>
<feature type="transmembrane region" description="Helical" evidence="5">
    <location>
        <begin position="94"/>
        <end position="112"/>
    </location>
</feature>
<dbReference type="InterPro" id="IPR050638">
    <property type="entry name" value="AA-Vitamin_Transporters"/>
</dbReference>
<feature type="transmembrane region" description="Helical" evidence="5">
    <location>
        <begin position="119"/>
        <end position="138"/>
    </location>
</feature>
<feature type="transmembrane region" description="Helical" evidence="5">
    <location>
        <begin position="258"/>
        <end position="275"/>
    </location>
</feature>
<name>A0A091BJN4_9GAMM</name>
<evidence type="ECO:0000313" key="8">
    <source>
        <dbReference type="Proteomes" id="UP000029385"/>
    </source>
</evidence>
<dbReference type="Gene3D" id="1.10.3730.20">
    <property type="match status" value="1"/>
</dbReference>
<dbReference type="eggNOG" id="COG0697">
    <property type="taxonomic scope" value="Bacteria"/>
</dbReference>
<dbReference type="RefSeq" id="WP_022968714.1">
    <property type="nucleotide sequence ID" value="NZ_ATVD01000002.1"/>
</dbReference>
<dbReference type="Pfam" id="PF00892">
    <property type="entry name" value="EamA"/>
    <property type="match status" value="2"/>
</dbReference>
<keyword evidence="8" id="KW-1185">Reference proteome</keyword>
<dbReference type="SUPFAM" id="SSF103481">
    <property type="entry name" value="Multidrug resistance efflux transporter EmrE"/>
    <property type="match status" value="2"/>
</dbReference>
<organism evidence="7 8">
    <name type="scientific">Arenimonas oryziterrae DSM 21050 = YC6267</name>
    <dbReference type="NCBI Taxonomy" id="1121015"/>
    <lineage>
        <taxon>Bacteria</taxon>
        <taxon>Pseudomonadati</taxon>
        <taxon>Pseudomonadota</taxon>
        <taxon>Gammaproteobacteria</taxon>
        <taxon>Lysobacterales</taxon>
        <taxon>Lysobacteraceae</taxon>
        <taxon>Arenimonas</taxon>
    </lineage>
</organism>
<dbReference type="InterPro" id="IPR037185">
    <property type="entry name" value="EmrE-like"/>
</dbReference>
<dbReference type="AlphaFoldDB" id="A0A091BJN4"/>
<comment type="caution">
    <text evidence="7">The sequence shown here is derived from an EMBL/GenBank/DDBJ whole genome shotgun (WGS) entry which is preliminary data.</text>
</comment>
<reference evidence="7 8" key="1">
    <citation type="submission" date="2013-09" db="EMBL/GenBank/DDBJ databases">
        <title>Genome sequencing of Arenimonas oryziterrae.</title>
        <authorList>
            <person name="Chen F."/>
            <person name="Wang G."/>
        </authorList>
    </citation>
    <scope>NUCLEOTIDE SEQUENCE [LARGE SCALE GENOMIC DNA]</scope>
    <source>
        <strain evidence="7 8">YC6267</strain>
    </source>
</reference>
<evidence type="ECO:0000256" key="3">
    <source>
        <dbReference type="ARBA" id="ARBA00022989"/>
    </source>
</evidence>
<keyword evidence="3 5" id="KW-1133">Transmembrane helix</keyword>
<dbReference type="EMBL" id="AVCI01000001">
    <property type="protein sequence ID" value="KFN44545.1"/>
    <property type="molecule type" value="Genomic_DNA"/>
</dbReference>
<feature type="transmembrane region" description="Helical" evidence="5">
    <location>
        <begin position="174"/>
        <end position="196"/>
    </location>
</feature>
<feature type="transmembrane region" description="Helical" evidence="5">
    <location>
        <begin position="202"/>
        <end position="221"/>
    </location>
</feature>
<feature type="domain" description="EamA" evidence="6">
    <location>
        <begin position="7"/>
        <end position="135"/>
    </location>
</feature>
<feature type="transmembrane region" description="Helical" evidence="5">
    <location>
        <begin position="233"/>
        <end position="252"/>
    </location>
</feature>
<evidence type="ECO:0000256" key="2">
    <source>
        <dbReference type="ARBA" id="ARBA00022692"/>
    </source>
</evidence>
<dbReference type="Proteomes" id="UP000029385">
    <property type="component" value="Unassembled WGS sequence"/>
</dbReference>
<keyword evidence="4 5" id="KW-0472">Membrane</keyword>
<dbReference type="PANTHER" id="PTHR32322:SF9">
    <property type="entry name" value="AMINO-ACID METABOLITE EFFLUX PUMP-RELATED"/>
    <property type="match status" value="1"/>
</dbReference>
<dbReference type="InterPro" id="IPR000620">
    <property type="entry name" value="EamA_dom"/>
</dbReference>
<dbReference type="GO" id="GO:0016020">
    <property type="term" value="C:membrane"/>
    <property type="evidence" value="ECO:0007669"/>
    <property type="project" value="UniProtKB-SubCell"/>
</dbReference>
<evidence type="ECO:0000256" key="4">
    <source>
        <dbReference type="ARBA" id="ARBA00023136"/>
    </source>
</evidence>
<feature type="domain" description="EamA" evidence="6">
    <location>
        <begin position="145"/>
        <end position="275"/>
    </location>
</feature>
<dbReference type="PANTHER" id="PTHR32322">
    <property type="entry name" value="INNER MEMBRANE TRANSPORTER"/>
    <property type="match status" value="1"/>
</dbReference>
<dbReference type="OrthoDB" id="321830at2"/>
<evidence type="ECO:0000313" key="7">
    <source>
        <dbReference type="EMBL" id="KFN44545.1"/>
    </source>
</evidence>
<feature type="transmembrane region" description="Helical" evidence="5">
    <location>
        <begin position="39"/>
        <end position="56"/>
    </location>
</feature>